<feature type="domain" description="TonB-dependent receptor plug" evidence="7">
    <location>
        <begin position="77"/>
        <end position="188"/>
    </location>
</feature>
<comment type="caution">
    <text evidence="8">The sequence shown here is derived from an EMBL/GenBank/DDBJ whole genome shotgun (WGS) entry which is preliminary data.</text>
</comment>
<dbReference type="PANTHER" id="PTHR40980:SF3">
    <property type="entry name" value="TONB-DEPENDENT RECEPTOR-LIKE BETA-BARREL DOMAIN-CONTAINING PROTEIN"/>
    <property type="match status" value="1"/>
</dbReference>
<comment type="similarity">
    <text evidence="4">Belongs to the TonB-dependent receptor family.</text>
</comment>
<dbReference type="Pfam" id="PF00593">
    <property type="entry name" value="TonB_dep_Rec_b-barrel"/>
    <property type="match status" value="1"/>
</dbReference>
<protein>
    <submittedName>
        <fullName evidence="8">TonB-dependent receptor</fullName>
    </submittedName>
</protein>
<keyword evidence="2 4" id="KW-0472">Membrane</keyword>
<dbReference type="SUPFAM" id="SSF56935">
    <property type="entry name" value="Porins"/>
    <property type="match status" value="1"/>
</dbReference>
<evidence type="ECO:0000256" key="4">
    <source>
        <dbReference type="RuleBase" id="RU003357"/>
    </source>
</evidence>
<evidence type="ECO:0000259" key="6">
    <source>
        <dbReference type="Pfam" id="PF00593"/>
    </source>
</evidence>
<evidence type="ECO:0000313" key="8">
    <source>
        <dbReference type="EMBL" id="MCF2946952.1"/>
    </source>
</evidence>
<dbReference type="InterPro" id="IPR010104">
    <property type="entry name" value="TonB_rcpt_bac"/>
</dbReference>
<evidence type="ECO:0000313" key="9">
    <source>
        <dbReference type="Proteomes" id="UP001521137"/>
    </source>
</evidence>
<dbReference type="RefSeq" id="WP_235310469.1">
    <property type="nucleotide sequence ID" value="NZ_JAKGAS010000001.1"/>
</dbReference>
<evidence type="ECO:0000256" key="3">
    <source>
        <dbReference type="ARBA" id="ARBA00023237"/>
    </source>
</evidence>
<dbReference type="InterPro" id="IPR000531">
    <property type="entry name" value="Beta-barrel_TonB"/>
</dbReference>
<proteinExistence type="inferred from homology"/>
<evidence type="ECO:0000256" key="1">
    <source>
        <dbReference type="ARBA" id="ARBA00004442"/>
    </source>
</evidence>
<organism evidence="8 9">
    <name type="scientific">Paraglaciecola algarum</name>
    <dbReference type="NCBI Taxonomy" id="3050085"/>
    <lineage>
        <taxon>Bacteria</taxon>
        <taxon>Pseudomonadati</taxon>
        <taxon>Pseudomonadota</taxon>
        <taxon>Gammaproteobacteria</taxon>
        <taxon>Alteromonadales</taxon>
        <taxon>Alteromonadaceae</taxon>
        <taxon>Paraglaciecola</taxon>
    </lineage>
</organism>
<evidence type="ECO:0000259" key="7">
    <source>
        <dbReference type="Pfam" id="PF07715"/>
    </source>
</evidence>
<comment type="subcellular location">
    <subcellularLocation>
        <location evidence="1 4">Cell outer membrane</location>
    </subcellularLocation>
</comment>
<keyword evidence="4" id="KW-0798">TonB box</keyword>
<dbReference type="Pfam" id="PF07715">
    <property type="entry name" value="Plug"/>
    <property type="match status" value="1"/>
</dbReference>
<dbReference type="EMBL" id="JAKGAS010000001">
    <property type="protein sequence ID" value="MCF2946952.1"/>
    <property type="molecule type" value="Genomic_DNA"/>
</dbReference>
<dbReference type="Proteomes" id="UP001521137">
    <property type="component" value="Unassembled WGS sequence"/>
</dbReference>
<sequence length="1055" mass="114886">MRKTQITQITPTIGNNKKLKTHLLTGSAASFILAVSSPSVIAQEVNAALQARDSVDSVEVIEVSGVRSSLENALNTKREAASIVDAISATDIDALPALDLGEALQALPGVQLNSETEGRQSTISLRGLSSGFVKTTAFGQSFATPSPAGGDSVGAPNPFSAFESGIFDGVTVVKSPTADLQEGGVAGVIDKKLQQALSKKDGLATISIGAQYEDLPESFSPNIKFSGVKHLIKDKLAVAFKFSQSGQEFRRDTFDIIDYVSVEDTTNSRNTNGGVRATNVAEYRETWGVPADAEIRIPHKAKNVTQYSDGDRHSFSGNIEYRATDDLKLGAHILVSERNLNDGTKEVTNFETGLHLTNPGNDYYQSQVTLDMDVAPFAYTALSEDGIGQAYIAPGVSFQNGKLQNENRKTTFHEKSEGVILYADYIADDWVYDAKVSHSKGTNEFTNIGVGYNHVGNRATNQTPTGFNGYINTGRGDVNAIQVSGGLEVPYVYDGLAWPENVPITVNSVTLRSPENQGRNLNTYLNGRTRDLLTDMSSAEFNAQRYTDFGLGNGLRFNSIKFGGRFQTEDMESIDRVNALGGINLTNLNSSLISNNPLSAQQSAFFNGQIPGTFDENSGWATVDNEGTIAALQNGIVTDRNNLALPNNLAQLHESVMMNRAGFWDRARTPGGEAWFLDYNFDSKQDITAIYLMTDFSGELPLDITYTGNFGVRYVETDNTFDGVQLGSDEAGNFTGTPLTFNDSYSNTLPMANIAFELTEDVILRAAYSEGIVRPNINGQRPAPSLRPGNNTINLDLPNATLKPYSANNYDLSLEWYNREGSAISIGYFKKDITNLFGTDDDIYCPADGSNALVNELIGAIELVGQTCQEVALFTPELTGVEGEVQPEPRNREVIIQNPVNSDETLAVEGFELAIQQKLDFLPYPWNGLGGVFNFTKVKQSGAEQQLSRVSPKSFNIITYYENDGLSLRFAYNWRDDQTTAGANSFLGTGTRVLKAKGRLDFSGSYALTKDLKVYLQGINLTDEIGVSHYGYNDDAIHQLSYSGRIYKVSASYKF</sequence>
<evidence type="ECO:0000256" key="5">
    <source>
        <dbReference type="SAM" id="SignalP"/>
    </source>
</evidence>
<reference evidence="8 9" key="1">
    <citation type="submission" date="2022-01" db="EMBL/GenBank/DDBJ databases">
        <title>Paraglaciecola sp. G1-23.</title>
        <authorList>
            <person name="Jin M.S."/>
            <person name="Han D.M."/>
            <person name="Kim H.M."/>
            <person name="Jeon C.O."/>
        </authorList>
    </citation>
    <scope>NUCLEOTIDE SEQUENCE [LARGE SCALE GENOMIC DNA]</scope>
    <source>
        <strain evidence="8 9">G1-23</strain>
    </source>
</reference>
<feature type="signal peptide" evidence="5">
    <location>
        <begin position="1"/>
        <end position="42"/>
    </location>
</feature>
<keyword evidence="5" id="KW-0732">Signal</keyword>
<gene>
    <name evidence="8" type="ORF">L0668_02460</name>
</gene>
<dbReference type="NCBIfam" id="TIGR01782">
    <property type="entry name" value="TonB-Xanth-Caul"/>
    <property type="match status" value="1"/>
</dbReference>
<dbReference type="PANTHER" id="PTHR40980">
    <property type="entry name" value="PLUG DOMAIN-CONTAINING PROTEIN"/>
    <property type="match status" value="1"/>
</dbReference>
<feature type="chain" id="PRO_5045445334" evidence="5">
    <location>
        <begin position="43"/>
        <end position="1055"/>
    </location>
</feature>
<evidence type="ECO:0000256" key="2">
    <source>
        <dbReference type="ARBA" id="ARBA00023136"/>
    </source>
</evidence>
<dbReference type="InterPro" id="IPR012910">
    <property type="entry name" value="Plug_dom"/>
</dbReference>
<dbReference type="Gene3D" id="2.40.170.20">
    <property type="entry name" value="TonB-dependent receptor, beta-barrel domain"/>
    <property type="match status" value="1"/>
</dbReference>
<name>A0ABS9D3D3_9ALTE</name>
<dbReference type="Gene3D" id="2.170.130.10">
    <property type="entry name" value="TonB-dependent receptor, plug domain"/>
    <property type="match status" value="1"/>
</dbReference>
<keyword evidence="8" id="KW-0675">Receptor</keyword>
<keyword evidence="9" id="KW-1185">Reference proteome</keyword>
<keyword evidence="3" id="KW-0998">Cell outer membrane</keyword>
<dbReference type="InterPro" id="IPR037066">
    <property type="entry name" value="Plug_dom_sf"/>
</dbReference>
<dbReference type="InterPro" id="IPR036942">
    <property type="entry name" value="Beta-barrel_TonB_sf"/>
</dbReference>
<accession>A0ABS9D3D3</accession>
<feature type="domain" description="TonB-dependent receptor-like beta-barrel" evidence="6">
    <location>
        <begin position="500"/>
        <end position="1021"/>
    </location>
</feature>